<evidence type="ECO:0000256" key="1">
    <source>
        <dbReference type="ARBA" id="ARBA00022574"/>
    </source>
</evidence>
<feature type="repeat" description="WD" evidence="3">
    <location>
        <begin position="24"/>
        <end position="65"/>
    </location>
</feature>
<feature type="compositionally biased region" description="Low complexity" evidence="4">
    <location>
        <begin position="400"/>
        <end position="425"/>
    </location>
</feature>
<evidence type="ECO:0000313" key="6">
    <source>
        <dbReference type="Proteomes" id="UP000054485"/>
    </source>
</evidence>
<dbReference type="PROSITE" id="PS50082">
    <property type="entry name" value="WD_REPEATS_2"/>
    <property type="match status" value="5"/>
</dbReference>
<protein>
    <recommendedName>
        <fullName evidence="7">WD40 repeat-like protein</fullName>
    </recommendedName>
</protein>
<organism evidence="5 6">
    <name type="scientific">Suillus luteus UH-Slu-Lm8-n1</name>
    <dbReference type="NCBI Taxonomy" id="930992"/>
    <lineage>
        <taxon>Eukaryota</taxon>
        <taxon>Fungi</taxon>
        <taxon>Dikarya</taxon>
        <taxon>Basidiomycota</taxon>
        <taxon>Agaricomycotina</taxon>
        <taxon>Agaricomycetes</taxon>
        <taxon>Agaricomycetidae</taxon>
        <taxon>Boletales</taxon>
        <taxon>Suillineae</taxon>
        <taxon>Suillaceae</taxon>
        <taxon>Suillus</taxon>
    </lineage>
</organism>
<feature type="region of interest" description="Disordered" evidence="4">
    <location>
        <begin position="383"/>
        <end position="430"/>
    </location>
</feature>
<feature type="compositionally biased region" description="Basic residues" evidence="4">
    <location>
        <begin position="383"/>
        <end position="396"/>
    </location>
</feature>
<dbReference type="InterPro" id="IPR001680">
    <property type="entry name" value="WD40_rpt"/>
</dbReference>
<dbReference type="Proteomes" id="UP000054485">
    <property type="component" value="Unassembled WGS sequence"/>
</dbReference>
<dbReference type="InterPro" id="IPR015943">
    <property type="entry name" value="WD40/YVTN_repeat-like_dom_sf"/>
</dbReference>
<gene>
    <name evidence="5" type="ORF">CY34DRAFT_812149</name>
</gene>
<keyword evidence="2" id="KW-0677">Repeat</keyword>
<dbReference type="InterPro" id="IPR020472">
    <property type="entry name" value="WD40_PAC1"/>
</dbReference>
<dbReference type="InterPro" id="IPR019775">
    <property type="entry name" value="WD40_repeat_CS"/>
</dbReference>
<dbReference type="HOGENOM" id="CLU_000288_57_37_1"/>
<proteinExistence type="predicted"/>
<evidence type="ECO:0000313" key="5">
    <source>
        <dbReference type="EMBL" id="KIK35434.1"/>
    </source>
</evidence>
<dbReference type="SMART" id="SM00320">
    <property type="entry name" value="WD40"/>
    <property type="match status" value="6"/>
</dbReference>
<evidence type="ECO:0000256" key="2">
    <source>
        <dbReference type="ARBA" id="ARBA00022737"/>
    </source>
</evidence>
<dbReference type="OrthoDB" id="674604at2759"/>
<dbReference type="Gene3D" id="2.130.10.10">
    <property type="entry name" value="YVTN repeat-like/Quinoprotein amine dehydrogenase"/>
    <property type="match status" value="2"/>
</dbReference>
<feature type="repeat" description="WD" evidence="3">
    <location>
        <begin position="245"/>
        <end position="279"/>
    </location>
</feature>
<reference evidence="6" key="2">
    <citation type="submission" date="2015-01" db="EMBL/GenBank/DDBJ databases">
        <title>Evolutionary Origins and Diversification of the Mycorrhizal Mutualists.</title>
        <authorList>
            <consortium name="DOE Joint Genome Institute"/>
            <consortium name="Mycorrhizal Genomics Consortium"/>
            <person name="Kohler A."/>
            <person name="Kuo A."/>
            <person name="Nagy L.G."/>
            <person name="Floudas D."/>
            <person name="Copeland A."/>
            <person name="Barry K.W."/>
            <person name="Cichocki N."/>
            <person name="Veneault-Fourrey C."/>
            <person name="LaButti K."/>
            <person name="Lindquist E.A."/>
            <person name="Lipzen A."/>
            <person name="Lundell T."/>
            <person name="Morin E."/>
            <person name="Murat C."/>
            <person name="Riley R."/>
            <person name="Ohm R."/>
            <person name="Sun H."/>
            <person name="Tunlid A."/>
            <person name="Henrissat B."/>
            <person name="Grigoriev I.V."/>
            <person name="Hibbett D.S."/>
            <person name="Martin F."/>
        </authorList>
    </citation>
    <scope>NUCLEOTIDE SEQUENCE [LARGE SCALE GENOMIC DNA]</scope>
    <source>
        <strain evidence="6">UH-Slu-Lm8-n1</strain>
    </source>
</reference>
<dbReference type="PROSITE" id="PS00678">
    <property type="entry name" value="WD_REPEATS_1"/>
    <property type="match status" value="3"/>
</dbReference>
<accession>A0A0D0ABK0</accession>
<keyword evidence="1 3" id="KW-0853">WD repeat</keyword>
<name>A0A0D0ABK0_9AGAM</name>
<dbReference type="PROSITE" id="PS50294">
    <property type="entry name" value="WD_REPEATS_REGION"/>
    <property type="match status" value="4"/>
</dbReference>
<dbReference type="PANTHER" id="PTHR19879:SF9">
    <property type="entry name" value="TRANSCRIPTION INITIATION FACTOR TFIID SUBUNIT 5"/>
    <property type="match status" value="1"/>
</dbReference>
<dbReference type="InterPro" id="IPR011047">
    <property type="entry name" value="Quinoprotein_ADH-like_sf"/>
</dbReference>
<feature type="repeat" description="WD" evidence="3">
    <location>
        <begin position="203"/>
        <end position="244"/>
    </location>
</feature>
<dbReference type="PRINTS" id="PR00320">
    <property type="entry name" value="GPROTEINBRPT"/>
</dbReference>
<feature type="repeat" description="WD" evidence="3">
    <location>
        <begin position="1"/>
        <end position="22"/>
    </location>
</feature>
<keyword evidence="6" id="KW-1185">Reference proteome</keyword>
<sequence>MTCSWDGSLRVWNIKSGKQVGDKWQDGESPVRTIALSPDGKKVVSGSRDGGVRLWDIDTGKVVARWMGHTEEVKSVCWSQNGQRVLSGSYDGTAREWDVENGETTLGPIDIGYQFVCAAVYSPDKTMFATAGSGRCMPGVSDLECPIKIWDVKTGELVAALNGHTMFCLAWTMDGKTLISGSFHSDHSIRTWNTKTWKHVAVLEGHTDEVYSIVISPNGCVLASASRDKTARLWNIENGQPISSPLHHEDMVISVIFSADGKQLATACHDNNAYLWDVSAILHEVGLEDLLLDKQDERDKSMTINVMRRPVQPIRVLNRVPQRFFDGSPLPNRAHRSARDPNDTPHRLFQWARDIFSGAPSSAQIEPHGDCSALVDVPYAKGKRRNASARERRRPTLTHATQQPRSASTAQAQSQAAASTSTAPPVVAHTAPSTHPHVIIKHPGRWTRFWLFICCTSSEYTDGQH</sequence>
<dbReference type="CDD" id="cd00200">
    <property type="entry name" value="WD40"/>
    <property type="match status" value="1"/>
</dbReference>
<evidence type="ECO:0008006" key="7">
    <source>
        <dbReference type="Google" id="ProtNLM"/>
    </source>
</evidence>
<evidence type="ECO:0000256" key="4">
    <source>
        <dbReference type="SAM" id="MobiDB-lite"/>
    </source>
</evidence>
<feature type="repeat" description="WD" evidence="3">
    <location>
        <begin position="66"/>
        <end position="107"/>
    </location>
</feature>
<dbReference type="STRING" id="930992.A0A0D0ABK0"/>
<reference evidence="5 6" key="1">
    <citation type="submission" date="2014-04" db="EMBL/GenBank/DDBJ databases">
        <authorList>
            <consortium name="DOE Joint Genome Institute"/>
            <person name="Kuo A."/>
            <person name="Ruytinx J."/>
            <person name="Rineau F."/>
            <person name="Colpaert J."/>
            <person name="Kohler A."/>
            <person name="Nagy L.G."/>
            <person name="Floudas D."/>
            <person name="Copeland A."/>
            <person name="Barry K.W."/>
            <person name="Cichocki N."/>
            <person name="Veneault-Fourrey C."/>
            <person name="LaButti K."/>
            <person name="Lindquist E.A."/>
            <person name="Lipzen A."/>
            <person name="Lundell T."/>
            <person name="Morin E."/>
            <person name="Murat C."/>
            <person name="Sun H."/>
            <person name="Tunlid A."/>
            <person name="Henrissat B."/>
            <person name="Grigoriev I.V."/>
            <person name="Hibbett D.S."/>
            <person name="Martin F."/>
            <person name="Nordberg H.P."/>
            <person name="Cantor M.N."/>
            <person name="Hua S.X."/>
        </authorList>
    </citation>
    <scope>NUCLEOTIDE SEQUENCE [LARGE SCALE GENOMIC DNA]</scope>
    <source>
        <strain evidence="5 6">UH-Slu-Lm8-n1</strain>
    </source>
</reference>
<dbReference type="EMBL" id="KN835624">
    <property type="protein sequence ID" value="KIK35434.1"/>
    <property type="molecule type" value="Genomic_DNA"/>
</dbReference>
<dbReference type="PANTHER" id="PTHR19879">
    <property type="entry name" value="TRANSCRIPTION INITIATION FACTOR TFIID"/>
    <property type="match status" value="1"/>
</dbReference>
<evidence type="ECO:0000256" key="3">
    <source>
        <dbReference type="PROSITE-ProRule" id="PRU00221"/>
    </source>
</evidence>
<dbReference type="SUPFAM" id="SSF50998">
    <property type="entry name" value="Quinoprotein alcohol dehydrogenase-like"/>
    <property type="match status" value="1"/>
</dbReference>
<dbReference type="InParanoid" id="A0A0D0ABK0"/>
<dbReference type="AlphaFoldDB" id="A0A0D0ABK0"/>
<dbReference type="Pfam" id="PF00400">
    <property type="entry name" value="WD40"/>
    <property type="match status" value="5"/>
</dbReference>